<accession>A0AA36MNE2</accession>
<comment type="caution">
    <text evidence="1">The sequence shown here is derived from an EMBL/GenBank/DDBJ whole genome shotgun (WGS) entry which is preliminary data.</text>
</comment>
<proteinExistence type="predicted"/>
<keyword evidence="2" id="KW-1185">Reference proteome</keyword>
<dbReference type="Proteomes" id="UP001178507">
    <property type="component" value="Unassembled WGS sequence"/>
</dbReference>
<dbReference type="AlphaFoldDB" id="A0AA36MNE2"/>
<sequence length="126" mass="13845">MATPSDKGNDLAVVPAGTPVAHAALRWSTDLWEEVILRATRPSSLSEPIRTEAEVQISPPREGLDWDLALTSIVEENLRLRKEIMEINGMAGGVVVKHTSMGLLLLLCLLKERLSMEGTNRELMEG</sequence>
<dbReference type="EMBL" id="CAUJNA010000604">
    <property type="protein sequence ID" value="CAJ1379184.1"/>
    <property type="molecule type" value="Genomic_DNA"/>
</dbReference>
<protein>
    <submittedName>
        <fullName evidence="1">Uncharacterized protein</fullName>
    </submittedName>
</protein>
<reference evidence="1" key="1">
    <citation type="submission" date="2023-08" db="EMBL/GenBank/DDBJ databases">
        <authorList>
            <person name="Chen Y."/>
            <person name="Shah S."/>
            <person name="Dougan E. K."/>
            <person name="Thang M."/>
            <person name="Chan C."/>
        </authorList>
    </citation>
    <scope>NUCLEOTIDE SEQUENCE</scope>
</reference>
<gene>
    <name evidence="1" type="ORF">EVOR1521_LOCUS7501</name>
</gene>
<organism evidence="1 2">
    <name type="scientific">Effrenium voratum</name>
    <dbReference type="NCBI Taxonomy" id="2562239"/>
    <lineage>
        <taxon>Eukaryota</taxon>
        <taxon>Sar</taxon>
        <taxon>Alveolata</taxon>
        <taxon>Dinophyceae</taxon>
        <taxon>Suessiales</taxon>
        <taxon>Symbiodiniaceae</taxon>
        <taxon>Effrenium</taxon>
    </lineage>
</organism>
<evidence type="ECO:0000313" key="2">
    <source>
        <dbReference type="Proteomes" id="UP001178507"/>
    </source>
</evidence>
<name>A0AA36MNE2_9DINO</name>
<evidence type="ECO:0000313" key="1">
    <source>
        <dbReference type="EMBL" id="CAJ1379184.1"/>
    </source>
</evidence>